<feature type="region of interest" description="Disordered" evidence="1">
    <location>
        <begin position="36"/>
        <end position="55"/>
    </location>
</feature>
<evidence type="ECO:0000313" key="2">
    <source>
        <dbReference type="EMBL" id="PJO67944.1"/>
    </source>
</evidence>
<accession>A0AAX0UGS0</accession>
<gene>
    <name evidence="2" type="ORF">CWD88_01285</name>
</gene>
<dbReference type="Proteomes" id="UP000231878">
    <property type="component" value="Unassembled WGS sequence"/>
</dbReference>
<reference evidence="2 3" key="1">
    <citation type="submission" date="2017-11" db="EMBL/GenBank/DDBJ databases">
        <title>Molecular characterization of Burkholderia pseudomallei and closely related isolates from Vietnam.</title>
        <authorList>
            <person name="Ustinov D.V."/>
            <person name="Antonov A.S."/>
            <person name="Avdusheva E.F."/>
            <person name="Shpak I.M."/>
            <person name="Zakharova I.B."/>
            <person name="Thi L.A."/>
            <person name="Teteryatnikova N."/>
            <person name="Lopasteyskaya Y.A."/>
            <person name="Kuzyutina J.A."/>
            <person name="Ngo T.N."/>
            <person name="Victorov D.V."/>
        </authorList>
    </citation>
    <scope>NUCLEOTIDE SEQUENCE [LARGE SCALE GENOMIC DNA]</scope>
    <source>
        <strain evidence="2 3">V1512</strain>
    </source>
</reference>
<protein>
    <submittedName>
        <fullName evidence="2">Uncharacterized protein</fullName>
    </submittedName>
</protein>
<feature type="region of interest" description="Disordered" evidence="1">
    <location>
        <begin position="1"/>
        <end position="28"/>
    </location>
</feature>
<name>A0AAX0UGS0_BURPE</name>
<evidence type="ECO:0000256" key="1">
    <source>
        <dbReference type="SAM" id="MobiDB-lite"/>
    </source>
</evidence>
<organism evidence="2 3">
    <name type="scientific">Burkholderia pseudomallei</name>
    <name type="common">Pseudomonas pseudomallei</name>
    <dbReference type="NCBI Taxonomy" id="28450"/>
    <lineage>
        <taxon>Bacteria</taxon>
        <taxon>Pseudomonadati</taxon>
        <taxon>Pseudomonadota</taxon>
        <taxon>Betaproteobacteria</taxon>
        <taxon>Burkholderiales</taxon>
        <taxon>Burkholderiaceae</taxon>
        <taxon>Burkholderia</taxon>
        <taxon>pseudomallei group</taxon>
    </lineage>
</organism>
<evidence type="ECO:0000313" key="3">
    <source>
        <dbReference type="Proteomes" id="UP000231878"/>
    </source>
</evidence>
<sequence length="119" mass="12723">MQRGRAHGRIRGERRTETARRARRFRRAACASSGRATCRARPATRSRGGCPRPSRCSSCDRATACGRTGVRAARVSMRDAERSDFAAAVTEAGAEARLRCGLRIDDGAPAAHPLASAGQ</sequence>
<comment type="caution">
    <text evidence="2">The sequence shown here is derived from an EMBL/GenBank/DDBJ whole genome shotgun (WGS) entry which is preliminary data.</text>
</comment>
<dbReference type="EMBL" id="PHRB01000001">
    <property type="protein sequence ID" value="PJO67944.1"/>
    <property type="molecule type" value="Genomic_DNA"/>
</dbReference>
<proteinExistence type="predicted"/>
<feature type="compositionally biased region" description="Basic and acidic residues" evidence="1">
    <location>
        <begin position="10"/>
        <end position="20"/>
    </location>
</feature>
<dbReference type="AlphaFoldDB" id="A0AAX0UGS0"/>